<dbReference type="SMART" id="SM00100">
    <property type="entry name" value="cNMP"/>
    <property type="match status" value="1"/>
</dbReference>
<feature type="domain" description="Cyclic nucleotide-binding" evidence="2">
    <location>
        <begin position="339"/>
        <end position="388"/>
    </location>
</feature>
<dbReference type="InterPro" id="IPR000595">
    <property type="entry name" value="cNMP-bd_dom"/>
</dbReference>
<gene>
    <name evidence="3" type="primary">CNBD2_2</name>
    <name evidence="3" type="ORF">HK099_005294</name>
</gene>
<feature type="region of interest" description="Disordered" evidence="1">
    <location>
        <begin position="1"/>
        <end position="21"/>
    </location>
</feature>
<dbReference type="Proteomes" id="UP001211065">
    <property type="component" value="Unassembled WGS sequence"/>
</dbReference>
<reference evidence="3" key="1">
    <citation type="submission" date="2020-05" db="EMBL/GenBank/DDBJ databases">
        <title>Phylogenomic resolution of chytrid fungi.</title>
        <authorList>
            <person name="Stajich J.E."/>
            <person name="Amses K."/>
            <person name="Simmons R."/>
            <person name="Seto K."/>
            <person name="Myers J."/>
            <person name="Bonds A."/>
            <person name="Quandt C.A."/>
            <person name="Barry K."/>
            <person name="Liu P."/>
            <person name="Grigoriev I."/>
            <person name="Longcore J.E."/>
            <person name="James T.Y."/>
        </authorList>
    </citation>
    <scope>NUCLEOTIDE SEQUENCE</scope>
    <source>
        <strain evidence="3">JEL0476</strain>
    </source>
</reference>
<name>A0AAD5U0J6_9FUNG</name>
<evidence type="ECO:0000259" key="2">
    <source>
        <dbReference type="PROSITE" id="PS50042"/>
    </source>
</evidence>
<evidence type="ECO:0000313" key="4">
    <source>
        <dbReference type="Proteomes" id="UP001211065"/>
    </source>
</evidence>
<feature type="compositionally biased region" description="Polar residues" evidence="1">
    <location>
        <begin position="175"/>
        <end position="184"/>
    </location>
</feature>
<evidence type="ECO:0000256" key="1">
    <source>
        <dbReference type="SAM" id="MobiDB-lite"/>
    </source>
</evidence>
<dbReference type="SUPFAM" id="SSF51206">
    <property type="entry name" value="cAMP-binding domain-like"/>
    <property type="match status" value="2"/>
</dbReference>
<dbReference type="Pfam" id="PF00027">
    <property type="entry name" value="cNMP_binding"/>
    <property type="match status" value="1"/>
</dbReference>
<sequence>MNLTERSKPRERWNNKQSPMSFNSKVLPPIKIKSAVNFNQRVDFQSDYLERKIVYGKTFNVKNLNKKFLKYENESNDQEKNRKSEKALERWGIIRVAIKGILPIKALYTYRKEEGKENQKKADLERATKTLQIANHIGFNLENFKARYTENQSCLRNLLVSQPPSKNKSAPFANLTKNPNKKNGSKEVNATTIFTTNLCLDEKQLNKIFRLVSCISVFKKLDINVRKSLSKELFYNNVSKGRFIIKQGHPSSYFYIILSGSVQVSKQNFLESVVLAILKAGDSFGESALSSEKQRQTTVKTLEDCEFLQIHRDDYKSILEIETKNDLKKKLNFIESNSFFEGMPKEHIQILASSARTIEYRPNEVIFTEGSFLQHVILIWEGTCRVLKTVNFLRVPTELLPLFKTMKDSASESNENYNTTSANLTNLNKSIKVESLNCSANANQISKMGEKVSCALQENEVQMNNLQANYTKIKNKIDCNYETIIKPKFEYISYTLDTMKFNNRDSVKIFEEINIESLKVHPRVKSQSHLIRIFDTSVQDIFGEDSALVTHASKATLRAAFPGLALAENDNQVIMPTLNVSSEISASKGDVSINLSETNLHQAIPVQQIVPLTTSGLSKTFQLIQKAPFSLVANDCKVKCLLLNAEEFSRLMTQEMASKIGRKIQSEGGERAVGLQSIGSSDLKGENKESLLSEVRLGERFKVDNDWSKFKHTVVKDILDKIEQDLHRKSSSSKFHSLPRLSDETHEVKIPLSSTSNCFSKSLPNITITDSNCSDFINENEISVEDFFSNENFGLSGEKYEITPQTAVSSYFNFENTSAAKYSYLNYQHPAYSFDKRRSSVESIASDTTIVSDELDEKSSSKSSPDFNLRRLSCDNSSQGTPKFANITPQLSGLEIPHAAESANSRVWTCFIPDCNKTPYTTGAGLRYHMKHFHKSNMSIRVRPKEKKKKPTSWNCCGKVYSTSAGYRYHINKNHKVEEEIDSSLLRVP</sequence>
<dbReference type="CDD" id="cd00038">
    <property type="entry name" value="CAP_ED"/>
    <property type="match status" value="1"/>
</dbReference>
<keyword evidence="4" id="KW-1185">Reference proteome</keyword>
<evidence type="ECO:0000313" key="3">
    <source>
        <dbReference type="EMBL" id="KAJ3217935.1"/>
    </source>
</evidence>
<feature type="compositionally biased region" description="Basic and acidic residues" evidence="1">
    <location>
        <begin position="1"/>
        <end position="14"/>
    </location>
</feature>
<protein>
    <submittedName>
        <fullName evidence="3">Cyclic nucleotide-binding domain-containing protein 2</fullName>
    </submittedName>
</protein>
<dbReference type="PROSITE" id="PS50042">
    <property type="entry name" value="CNMP_BINDING_3"/>
    <property type="match status" value="2"/>
</dbReference>
<dbReference type="Gene3D" id="2.60.120.10">
    <property type="entry name" value="Jelly Rolls"/>
    <property type="match status" value="2"/>
</dbReference>
<dbReference type="EMBL" id="JADGJW010000403">
    <property type="protein sequence ID" value="KAJ3217935.1"/>
    <property type="molecule type" value="Genomic_DNA"/>
</dbReference>
<feature type="domain" description="Cyclic nucleotide-binding" evidence="2">
    <location>
        <begin position="217"/>
        <end position="319"/>
    </location>
</feature>
<dbReference type="PANTHER" id="PTHR23011:SF28">
    <property type="entry name" value="CYCLIC NUCLEOTIDE-BINDING DOMAIN CONTAINING PROTEIN"/>
    <property type="match status" value="1"/>
</dbReference>
<dbReference type="AlphaFoldDB" id="A0AAD5U0J6"/>
<organism evidence="3 4">
    <name type="scientific">Clydaea vesicula</name>
    <dbReference type="NCBI Taxonomy" id="447962"/>
    <lineage>
        <taxon>Eukaryota</taxon>
        <taxon>Fungi</taxon>
        <taxon>Fungi incertae sedis</taxon>
        <taxon>Chytridiomycota</taxon>
        <taxon>Chytridiomycota incertae sedis</taxon>
        <taxon>Chytridiomycetes</taxon>
        <taxon>Lobulomycetales</taxon>
        <taxon>Lobulomycetaceae</taxon>
        <taxon>Clydaea</taxon>
    </lineage>
</organism>
<dbReference type="InterPro" id="IPR018490">
    <property type="entry name" value="cNMP-bd_dom_sf"/>
</dbReference>
<proteinExistence type="predicted"/>
<dbReference type="InterPro" id="IPR014710">
    <property type="entry name" value="RmlC-like_jellyroll"/>
</dbReference>
<dbReference type="Gene3D" id="3.30.160.60">
    <property type="entry name" value="Classic Zinc Finger"/>
    <property type="match status" value="1"/>
</dbReference>
<feature type="region of interest" description="Disordered" evidence="1">
    <location>
        <begin position="165"/>
        <end position="184"/>
    </location>
</feature>
<dbReference type="PANTHER" id="PTHR23011">
    <property type="entry name" value="CYCLIC NUCLEOTIDE-BINDING DOMAIN CONTAINING PROTEIN"/>
    <property type="match status" value="1"/>
</dbReference>
<accession>A0AAD5U0J6</accession>
<comment type="caution">
    <text evidence="3">The sequence shown here is derived from an EMBL/GenBank/DDBJ whole genome shotgun (WGS) entry which is preliminary data.</text>
</comment>
<feature type="region of interest" description="Disordered" evidence="1">
    <location>
        <begin position="855"/>
        <end position="881"/>
    </location>
</feature>